<feature type="binding site" evidence="7">
    <location>
        <begin position="207"/>
        <end position="208"/>
    </location>
    <ligand>
        <name>substrate</name>
    </ligand>
</feature>
<evidence type="ECO:0000256" key="2">
    <source>
        <dbReference type="ARBA" id="ARBA00022723"/>
    </source>
</evidence>
<comment type="similarity">
    <text evidence="1 5">Belongs to the metallo-dependent hydrolases superfamily. NagA family.</text>
</comment>
<dbReference type="Pfam" id="PF01979">
    <property type="entry name" value="Amidohydro_1"/>
    <property type="match status" value="1"/>
</dbReference>
<evidence type="ECO:0000256" key="8">
    <source>
        <dbReference type="PIRSR" id="PIRSR038994-3"/>
    </source>
</evidence>
<dbReference type="AlphaFoldDB" id="A0A8H9GWM4"/>
<feature type="binding site" evidence="8">
    <location>
        <position position="115"/>
    </location>
    <ligand>
        <name>Zn(2+)</name>
        <dbReference type="ChEBI" id="CHEBI:29105"/>
    </ligand>
</feature>
<organism evidence="10 11">
    <name type="scientific">Deinococcus arenae</name>
    <dbReference type="NCBI Taxonomy" id="1452751"/>
    <lineage>
        <taxon>Bacteria</taxon>
        <taxon>Thermotogati</taxon>
        <taxon>Deinococcota</taxon>
        <taxon>Deinococci</taxon>
        <taxon>Deinococcales</taxon>
        <taxon>Deinococcaceae</taxon>
        <taxon>Deinococcus</taxon>
    </lineage>
</organism>
<keyword evidence="11" id="KW-1185">Reference proteome</keyword>
<name>A0A8H9GWM4_9DEIO</name>
<dbReference type="NCBIfam" id="TIGR00221">
    <property type="entry name" value="nagA"/>
    <property type="match status" value="1"/>
</dbReference>
<dbReference type="PIRSF" id="PIRSF038994">
    <property type="entry name" value="NagA"/>
    <property type="match status" value="1"/>
</dbReference>
<gene>
    <name evidence="10" type="ORF">GCM10008956_34460</name>
</gene>
<feature type="active site" description="Proton donor/acceptor" evidence="6">
    <location>
        <position position="261"/>
    </location>
</feature>
<protein>
    <submittedName>
        <fullName evidence="10">N-acetylglucosamine-6-phosphate deacetylase</fullName>
    </submittedName>
</protein>
<evidence type="ECO:0000256" key="4">
    <source>
        <dbReference type="ARBA" id="ARBA00023277"/>
    </source>
</evidence>
<dbReference type="CDD" id="cd00854">
    <property type="entry name" value="NagA"/>
    <property type="match status" value="1"/>
</dbReference>
<dbReference type="SUPFAM" id="SSF51338">
    <property type="entry name" value="Composite domain of metallo-dependent hydrolases"/>
    <property type="match status" value="1"/>
</dbReference>
<sequence length="371" mass="38493">MRSGQMWTAAGWRAAELVFGETIQEMKETEDAGKDYLIPGLIDVHVHGGGGHDTMDGEEGIRGLARFHARHGTTTLLPTTITNPQEHIMAALRAVQEVRDRPGPQEAAVVGAHLEGPFLNPTRLGAQPPFAALPTASAVDELLSTGVVRVVTLAPEMEGAWQAAETFTRAGVRVSLGHTQGRAEDAQGVIDAVLALGGVVGGTHLFNAMTGLSGREPGVVGALLAEPLAYAELILDLQHVHPHSALSAIRAKPQRTLLITDAMRAAGLPDGTYDLGGQSVEVVGAEARLAPGSSNPGSLAGSVLTMDGALRGAVTCGLTLHEAVRLASAVPAAYLGLSDRGALTPGLRADLVVLDSALRVQQVYLGGQALY</sequence>
<dbReference type="InterPro" id="IPR011059">
    <property type="entry name" value="Metal-dep_hydrolase_composite"/>
</dbReference>
<evidence type="ECO:0000313" key="10">
    <source>
        <dbReference type="EMBL" id="GGM55676.1"/>
    </source>
</evidence>
<dbReference type="PANTHER" id="PTHR11113:SF14">
    <property type="entry name" value="N-ACETYLGLUCOSAMINE-6-PHOSPHATE DEACETYLASE"/>
    <property type="match status" value="1"/>
</dbReference>
<evidence type="ECO:0000256" key="5">
    <source>
        <dbReference type="PIRNR" id="PIRNR038994"/>
    </source>
</evidence>
<comment type="caution">
    <text evidence="10">The sequence shown here is derived from an EMBL/GenBank/DDBJ whole genome shotgun (WGS) entry which is preliminary data.</text>
</comment>
<dbReference type="InterPro" id="IPR006680">
    <property type="entry name" value="Amidohydro-rel"/>
</dbReference>
<feature type="binding site" evidence="8">
    <location>
        <position position="204"/>
    </location>
    <ligand>
        <name>Zn(2+)</name>
        <dbReference type="ChEBI" id="CHEBI:29105"/>
    </ligand>
</feature>
<feature type="binding site" evidence="7">
    <location>
        <position position="215"/>
    </location>
    <ligand>
        <name>substrate</name>
    </ligand>
</feature>
<reference evidence="11" key="1">
    <citation type="journal article" date="2019" name="Int. J. Syst. Evol. Microbiol.">
        <title>The Global Catalogue of Microorganisms (GCM) 10K type strain sequencing project: providing services to taxonomists for standard genome sequencing and annotation.</title>
        <authorList>
            <consortium name="The Broad Institute Genomics Platform"/>
            <consortium name="The Broad Institute Genome Sequencing Center for Infectious Disease"/>
            <person name="Wu L."/>
            <person name="Ma J."/>
        </authorList>
    </citation>
    <scope>NUCLEOTIDE SEQUENCE [LARGE SCALE GENOMIC DNA]</scope>
    <source>
        <strain evidence="11">JCM 31047</strain>
    </source>
</reference>
<dbReference type="GO" id="GO:0008448">
    <property type="term" value="F:N-acetylglucosamine-6-phosphate deacetylase activity"/>
    <property type="evidence" value="ECO:0007669"/>
    <property type="project" value="InterPro"/>
</dbReference>
<feature type="binding site" evidence="8">
    <location>
        <position position="178"/>
    </location>
    <ligand>
        <name>Zn(2+)</name>
        <dbReference type="ChEBI" id="CHEBI:29105"/>
    </ligand>
</feature>
<dbReference type="PANTHER" id="PTHR11113">
    <property type="entry name" value="N-ACETYLGLUCOSAMINE-6-PHOSPHATE DEACETYLASE"/>
    <property type="match status" value="1"/>
</dbReference>
<keyword evidence="4 5" id="KW-0119">Carbohydrate metabolism</keyword>
<feature type="domain" description="Amidohydrolase-related" evidence="9">
    <location>
        <begin position="36"/>
        <end position="368"/>
    </location>
</feature>
<dbReference type="GO" id="GO:0006046">
    <property type="term" value="P:N-acetylglucosamine catabolic process"/>
    <property type="evidence" value="ECO:0007669"/>
    <property type="project" value="TreeGrafter"/>
</dbReference>
<comment type="cofactor">
    <cofactor evidence="8">
        <name>a divalent metal cation</name>
        <dbReference type="ChEBI" id="CHEBI:60240"/>
    </cofactor>
    <text evidence="8">Binds 1 divalent metal cation per subunit.</text>
</comment>
<dbReference type="Proteomes" id="UP000600547">
    <property type="component" value="Unassembled WGS sequence"/>
</dbReference>
<dbReference type="Gene3D" id="2.30.40.10">
    <property type="entry name" value="Urease, subunit C, domain 1"/>
    <property type="match status" value="1"/>
</dbReference>
<dbReference type="InterPro" id="IPR032466">
    <property type="entry name" value="Metal_Hydrolase"/>
</dbReference>
<dbReference type="Gene3D" id="3.20.20.140">
    <property type="entry name" value="Metal-dependent hydrolases"/>
    <property type="match status" value="1"/>
</dbReference>
<accession>A0A8H9GWM4</accession>
<evidence type="ECO:0000256" key="1">
    <source>
        <dbReference type="ARBA" id="ARBA00010716"/>
    </source>
</evidence>
<evidence type="ECO:0000313" key="11">
    <source>
        <dbReference type="Proteomes" id="UP000600547"/>
    </source>
</evidence>
<evidence type="ECO:0000256" key="3">
    <source>
        <dbReference type="ARBA" id="ARBA00022801"/>
    </source>
</evidence>
<dbReference type="SUPFAM" id="SSF51556">
    <property type="entry name" value="Metallo-dependent hydrolases"/>
    <property type="match status" value="1"/>
</dbReference>
<keyword evidence="2 8" id="KW-0479">Metal-binding</keyword>
<proteinExistence type="inferred from homology"/>
<feature type="binding site" evidence="7">
    <location>
        <position position="239"/>
    </location>
    <ligand>
        <name>substrate</name>
    </ligand>
</feature>
<feature type="binding site" evidence="7">
    <location>
        <begin position="299"/>
        <end position="301"/>
    </location>
    <ligand>
        <name>substrate</name>
    </ligand>
</feature>
<evidence type="ECO:0000259" key="9">
    <source>
        <dbReference type="Pfam" id="PF01979"/>
    </source>
</evidence>
<keyword evidence="3 5" id="KW-0378">Hydrolase</keyword>
<evidence type="ECO:0000256" key="7">
    <source>
        <dbReference type="PIRSR" id="PIRSR038994-2"/>
    </source>
</evidence>
<dbReference type="InterPro" id="IPR003764">
    <property type="entry name" value="GlcNAc_6-P_deAcase"/>
</dbReference>
<dbReference type="GO" id="GO:0046872">
    <property type="term" value="F:metal ion binding"/>
    <property type="evidence" value="ECO:0007669"/>
    <property type="project" value="UniProtKB-KW"/>
</dbReference>
<feature type="binding site" evidence="7">
    <location>
        <position position="126"/>
    </location>
    <ligand>
        <name>substrate</name>
    </ligand>
</feature>
<evidence type="ECO:0000256" key="6">
    <source>
        <dbReference type="PIRSR" id="PIRSR038994-1"/>
    </source>
</evidence>
<dbReference type="EMBL" id="BMQG01000018">
    <property type="protein sequence ID" value="GGM55676.1"/>
    <property type="molecule type" value="Genomic_DNA"/>
</dbReference>